<dbReference type="RefSeq" id="WP_207566209.1">
    <property type="nucleotide sequence ID" value="NZ_CP071446.1"/>
</dbReference>
<accession>A0ABX7S5P3</accession>
<proteinExistence type="predicted"/>
<evidence type="ECO:0000313" key="3">
    <source>
        <dbReference type="Proteomes" id="UP000671862"/>
    </source>
</evidence>
<dbReference type="InterPro" id="IPR014782">
    <property type="entry name" value="Peptidase_M1_dom"/>
</dbReference>
<dbReference type="Gene3D" id="1.10.390.10">
    <property type="entry name" value="Neutral Protease Domain 2"/>
    <property type="match status" value="1"/>
</dbReference>
<evidence type="ECO:0000313" key="2">
    <source>
        <dbReference type="EMBL" id="QTA37484.1"/>
    </source>
</evidence>
<name>A0ABX7S5P3_9BACT</name>
<keyword evidence="3" id="KW-1185">Reference proteome</keyword>
<dbReference type="SUPFAM" id="SSF55486">
    <property type="entry name" value="Metalloproteases ('zincins'), catalytic domain"/>
    <property type="match status" value="1"/>
</dbReference>
<sequence length="863" mass="99232">MKRLILIAFLLITVLLFSFEYSLDAIFVPENYEITATLTMNLPEGDYNFFLLPNYSSNNPYIHSLFKNKGTRIEIISVKDKSGNSLEFSIETPESTWLGSKDYKKDTLLKVTSRGEGVVIRFNTYFSDEFLPDNSGNDEIFVWRFGWYPFLVKKLDSIVLYPHKWKLSIRYPDEWMFVGGGVKNGENYYSNGFYASCPIVFLKKDKFKIFKLESKENNLIVYYKKGQQGHAAKVAAFLNNVLAHHEKLLGKLRYKEINVIQSNYPGLWGMAADGIFLLGDGFFTTSDLWIPGVLDPASYYVIAHESAHFWYGVGVSVDFIKDNYLSESLADYIAHISMFDMYNEDPFYNQDVPDVFVDYIYGLLPKTFSDYDQLVLLNTYRSNVNISVAESYKAPSNFRATFDYQKGKRALFSLETLLGKENLIKRLRRYYLENVGSVSNSKKFLSYFSDVDDAVINSLFYSQKPFDAKAYNTENGIYIDLGGLNIPVKVVVETTDGTETFVATQSMYLDYRNILQVSVDPDKKTFDIERHNNYYPVKFALPFDLNPDLFDNYLLSVNFEFETLSSTNTINAYNLKYSLYFKDYPVFEVGLISNNVVIDNISLYDYGAYFKYSPDSFTTFEGKYEFGILEASFSIGIAEDINVGNYSPIREIKHSFAGKFYYNFLQDEIAGITGYQFNNLLKYGYFTGIGYSFNLDSYEVLNSLEVFFTYFFDVESLVKPNFSLVVDYNFEGKKIFKPFEYDVSLLYRKKSEDPFFNVDFSTYSVVDAFLGFASMFPLENRINIFNLASFSGIGFSGGFRYIKTNDFNILGVQVSGAIKLGLVADTMINVVTAFNMYYCMEKEIFTLSMGKSTVGIQLFYTLK</sequence>
<reference evidence="2 3" key="1">
    <citation type="submission" date="2021-03" db="EMBL/GenBank/DDBJ databases">
        <title>Thermosipho ferrireducens sp.nov., an anaerobic thermophilic iron-reducing bacterium isolated from a deep-sea hydrothermal sulfide deposits.</title>
        <authorList>
            <person name="Zeng X."/>
            <person name="Chen Y."/>
            <person name="Shao Z."/>
        </authorList>
    </citation>
    <scope>NUCLEOTIDE SEQUENCE [LARGE SCALE GENOMIC DNA]</scope>
    <source>
        <strain evidence="2 3">JL129W03</strain>
    </source>
</reference>
<evidence type="ECO:0000259" key="1">
    <source>
        <dbReference type="Pfam" id="PF01433"/>
    </source>
</evidence>
<gene>
    <name evidence="2" type="ORF">JYK00_07035</name>
</gene>
<protein>
    <recommendedName>
        <fullName evidence="1">Peptidase M1 membrane alanine aminopeptidase domain-containing protein</fullName>
    </recommendedName>
</protein>
<feature type="domain" description="Peptidase M1 membrane alanine aminopeptidase" evidence="1">
    <location>
        <begin position="300"/>
        <end position="459"/>
    </location>
</feature>
<organism evidence="2 3">
    <name type="scientific">Thermosipho ferrireducens</name>
    <dbReference type="NCBI Taxonomy" id="2571116"/>
    <lineage>
        <taxon>Bacteria</taxon>
        <taxon>Thermotogati</taxon>
        <taxon>Thermotogota</taxon>
        <taxon>Thermotogae</taxon>
        <taxon>Thermotogales</taxon>
        <taxon>Fervidobacteriaceae</taxon>
        <taxon>Thermosipho</taxon>
    </lineage>
</organism>
<dbReference type="EMBL" id="CP071446">
    <property type="protein sequence ID" value="QTA37484.1"/>
    <property type="molecule type" value="Genomic_DNA"/>
</dbReference>
<dbReference type="Proteomes" id="UP000671862">
    <property type="component" value="Chromosome"/>
</dbReference>
<dbReference type="InterPro" id="IPR027268">
    <property type="entry name" value="Peptidase_M4/M1_CTD_sf"/>
</dbReference>
<dbReference type="Pfam" id="PF01433">
    <property type="entry name" value="Peptidase_M1"/>
    <property type="match status" value="1"/>
</dbReference>